<accession>A0A840QR54</accession>
<dbReference type="Proteomes" id="UP000551878">
    <property type="component" value="Unassembled WGS sequence"/>
</dbReference>
<dbReference type="AlphaFoldDB" id="A0A840QR54"/>
<protein>
    <submittedName>
        <fullName evidence="1">Uncharacterized protein</fullName>
    </submittedName>
</protein>
<sequence length="85" mass="9916">MDQSILSGEVDAQSKEYVLRRVKHCETQSVLDAEQLEHLNHHIGQAVEADEEYILTVNDQIPVRLNREEMQQLLLEIRQIAEHIQ</sequence>
<evidence type="ECO:0000313" key="1">
    <source>
        <dbReference type="EMBL" id="MBB5173803.1"/>
    </source>
</evidence>
<gene>
    <name evidence="1" type="ORF">HNQ41_001993</name>
</gene>
<organism evidence="1 2">
    <name type="scientific">Texcoconibacillus texcoconensis</name>
    <dbReference type="NCBI Taxonomy" id="1095777"/>
    <lineage>
        <taxon>Bacteria</taxon>
        <taxon>Bacillati</taxon>
        <taxon>Bacillota</taxon>
        <taxon>Bacilli</taxon>
        <taxon>Bacillales</taxon>
        <taxon>Bacillaceae</taxon>
        <taxon>Texcoconibacillus</taxon>
    </lineage>
</organism>
<proteinExistence type="predicted"/>
<comment type="caution">
    <text evidence="1">The sequence shown here is derived from an EMBL/GenBank/DDBJ whole genome shotgun (WGS) entry which is preliminary data.</text>
</comment>
<dbReference type="RefSeq" id="WP_184664242.1">
    <property type="nucleotide sequence ID" value="NZ_JACHHB010000008.1"/>
</dbReference>
<name>A0A840QR54_9BACI</name>
<dbReference type="EMBL" id="JACHHB010000008">
    <property type="protein sequence ID" value="MBB5173803.1"/>
    <property type="molecule type" value="Genomic_DNA"/>
</dbReference>
<reference evidence="1 2" key="1">
    <citation type="submission" date="2020-08" db="EMBL/GenBank/DDBJ databases">
        <title>Genomic Encyclopedia of Type Strains, Phase IV (KMG-IV): sequencing the most valuable type-strain genomes for metagenomic binning, comparative biology and taxonomic classification.</title>
        <authorList>
            <person name="Goeker M."/>
        </authorList>
    </citation>
    <scope>NUCLEOTIDE SEQUENCE [LARGE SCALE GENOMIC DNA]</scope>
    <source>
        <strain evidence="1 2">DSM 24696</strain>
    </source>
</reference>
<evidence type="ECO:0000313" key="2">
    <source>
        <dbReference type="Proteomes" id="UP000551878"/>
    </source>
</evidence>
<keyword evidence="2" id="KW-1185">Reference proteome</keyword>